<evidence type="ECO:0008006" key="4">
    <source>
        <dbReference type="Google" id="ProtNLM"/>
    </source>
</evidence>
<dbReference type="Gene3D" id="2.60.40.1820">
    <property type="match status" value="1"/>
</dbReference>
<dbReference type="Proteomes" id="UP000000933">
    <property type="component" value="Chromosome"/>
</dbReference>
<organism evidence="2 3">
    <name type="scientific">Salinibacter ruber (strain M8)</name>
    <dbReference type="NCBI Taxonomy" id="761659"/>
    <lineage>
        <taxon>Bacteria</taxon>
        <taxon>Pseudomonadati</taxon>
        <taxon>Rhodothermota</taxon>
        <taxon>Rhodothermia</taxon>
        <taxon>Rhodothermales</taxon>
        <taxon>Salinibacteraceae</taxon>
        <taxon>Salinibacter</taxon>
    </lineage>
</organism>
<dbReference type="HOGENOM" id="CLU_100215_0_0_10"/>
<evidence type="ECO:0000313" key="3">
    <source>
        <dbReference type="Proteomes" id="UP000000933"/>
    </source>
</evidence>
<reference evidence="3" key="2">
    <citation type="submission" date="2010-04" db="EMBL/GenBank/DDBJ databases">
        <title>Genome sequence of Salinibacter ruber M8.</title>
        <authorList>
            <consortium name="Genoscope"/>
        </authorList>
    </citation>
    <scope>NUCLEOTIDE SEQUENCE [LARGE SCALE GENOMIC DNA]</scope>
    <source>
        <strain evidence="3">M8</strain>
    </source>
</reference>
<keyword evidence="1" id="KW-0472">Membrane</keyword>
<accession>D5HA68</accession>
<dbReference type="EMBL" id="FP565814">
    <property type="protein sequence ID" value="CBH24923.1"/>
    <property type="molecule type" value="Genomic_DNA"/>
</dbReference>
<protein>
    <recommendedName>
        <fullName evidence="4">Late embryogenesis abundant protein LEA-2 subgroup domain-containing protein</fullName>
    </recommendedName>
</protein>
<dbReference type="KEGG" id="srm:SRM_02002"/>
<dbReference type="AlphaFoldDB" id="D5HA68"/>
<evidence type="ECO:0000256" key="1">
    <source>
        <dbReference type="SAM" id="Phobius"/>
    </source>
</evidence>
<gene>
    <name evidence="2" type="ordered locus">SRM_02002</name>
</gene>
<keyword evidence="1" id="KW-0812">Transmembrane</keyword>
<reference evidence="2 3" key="1">
    <citation type="journal article" date="2010" name="ISME J.">
        <title>Fine-scale evolution: genomic, phenotypic and ecological differentiation in two coexisting Salinibacter ruber strains.</title>
        <authorList>
            <person name="Pena A."/>
            <person name="Teeling H."/>
            <person name="Huerta-Cepas J."/>
            <person name="Santos F."/>
            <person name="Yarza P."/>
            <person name="Brito-Echeverria J."/>
            <person name="Lucio M."/>
            <person name="Schmitt-Kopplin P."/>
            <person name="Meseguer I."/>
            <person name="Schenowitz C."/>
            <person name="Dossat C."/>
            <person name="Barbe V."/>
            <person name="Dopazo J."/>
            <person name="Rossello-Mora R."/>
            <person name="Schuler M."/>
            <person name="Glockner F.O."/>
            <person name="Amann R."/>
            <person name="Gabaldon T."/>
            <person name="Anton J."/>
        </authorList>
    </citation>
    <scope>NUCLEOTIDE SEQUENCE [LARGE SCALE GENOMIC DNA]</scope>
    <source>
        <strain evidence="2 3">M8</strain>
    </source>
</reference>
<name>D5HA68_SALRM</name>
<feature type="transmembrane region" description="Helical" evidence="1">
    <location>
        <begin position="48"/>
        <end position="67"/>
    </location>
</feature>
<evidence type="ECO:0000313" key="2">
    <source>
        <dbReference type="EMBL" id="CBH24923.1"/>
    </source>
</evidence>
<proteinExistence type="predicted"/>
<dbReference type="SUPFAM" id="SSF117070">
    <property type="entry name" value="LEA14-like"/>
    <property type="match status" value="1"/>
</dbReference>
<keyword evidence="1" id="KW-1133">Transmembrane helix</keyword>
<sequence>MRMRQLVERFVKGDGFLIRPLNSLSEALFLAGRSSCRRCAMFVLRSQWVLPCVLGLLLLAATGCTAFREFANLRKVQFSIDRVAQPRLAGVDLARVQSYDDLRSTDVLRLGSALSNGSLPLSVTLHLDAENPSSNSVDARLTQMDWTLLLEDKETVSGRFEREVVLPPGEPTDVPVDVEVDLVRFFDDKLQGLVDLAAAIDGDAPPQTLKLRVQPTVDTRLGPLQYPSPITVVSRRVGDGAQTP</sequence>